<dbReference type="PANTHER" id="PTHR33157">
    <property type="entry name" value="AUTONOMOUS TRANSPOSABLE ELEMENT EN-1 MOSAIC PROTEIN-RELATED"/>
    <property type="match status" value="1"/>
</dbReference>
<feature type="region of interest" description="Disordered" evidence="1">
    <location>
        <begin position="143"/>
        <end position="208"/>
    </location>
</feature>
<dbReference type="GO" id="GO:0032196">
    <property type="term" value="P:transposition"/>
    <property type="evidence" value="ECO:0007669"/>
    <property type="project" value="InterPro"/>
</dbReference>
<proteinExistence type="predicted"/>
<organism evidence="2 3">
    <name type="scientific">Oryza meyeriana var. granulata</name>
    <dbReference type="NCBI Taxonomy" id="110450"/>
    <lineage>
        <taxon>Eukaryota</taxon>
        <taxon>Viridiplantae</taxon>
        <taxon>Streptophyta</taxon>
        <taxon>Embryophyta</taxon>
        <taxon>Tracheophyta</taxon>
        <taxon>Spermatophyta</taxon>
        <taxon>Magnoliopsida</taxon>
        <taxon>Liliopsida</taxon>
        <taxon>Poales</taxon>
        <taxon>Poaceae</taxon>
        <taxon>BOP clade</taxon>
        <taxon>Oryzoideae</taxon>
        <taxon>Oryzeae</taxon>
        <taxon>Oryzinae</taxon>
        <taxon>Oryza</taxon>
        <taxon>Oryza meyeriana</taxon>
    </lineage>
</organism>
<dbReference type="OrthoDB" id="696382at2759"/>
<comment type="caution">
    <text evidence="2">The sequence shown here is derived from an EMBL/GenBank/DDBJ whole genome shotgun (WGS) entry which is preliminary data.</text>
</comment>
<feature type="compositionally biased region" description="Polar residues" evidence="1">
    <location>
        <begin position="143"/>
        <end position="165"/>
    </location>
</feature>
<dbReference type="PANTHER" id="PTHR33157:SF5">
    <property type="entry name" value="OS09G0314100 PROTEIN"/>
    <property type="match status" value="1"/>
</dbReference>
<evidence type="ECO:0000256" key="1">
    <source>
        <dbReference type="SAM" id="MobiDB-lite"/>
    </source>
</evidence>
<gene>
    <name evidence="2" type="ORF">E2562_032066</name>
</gene>
<dbReference type="Proteomes" id="UP000479710">
    <property type="component" value="Unassembled WGS sequence"/>
</dbReference>
<dbReference type="AlphaFoldDB" id="A0A6G1CJ01"/>
<evidence type="ECO:0000313" key="3">
    <source>
        <dbReference type="Proteomes" id="UP000479710"/>
    </source>
</evidence>
<feature type="compositionally biased region" description="Gly residues" evidence="1">
    <location>
        <begin position="1"/>
        <end position="10"/>
    </location>
</feature>
<dbReference type="EMBL" id="SPHZ02000009">
    <property type="protein sequence ID" value="KAF0900458.1"/>
    <property type="molecule type" value="Genomic_DNA"/>
</dbReference>
<name>A0A6G1CJ01_9ORYZ</name>
<sequence>MEKPGSGGSSTGVHEGFDDTDHMDDMLVDLGAVQAPIVNTFAVMKSGAKNIDSSGSSGPDDYNRTVSSENQEDLAYNELDGKALYTISGGLPHGRVPIGNGAVRKADVISAAKATNIRPSNTPSVRSVLRENAMLRCQLHVQSRQIRRTGSSHAGSQPNLASFGNSDGDANISYEGREGNISYEGRERNISCEDNYTSSMDKRNNGAS</sequence>
<protein>
    <submittedName>
        <fullName evidence="2">Uncharacterized protein</fullName>
    </submittedName>
</protein>
<accession>A0A6G1CJ01</accession>
<reference evidence="2 3" key="1">
    <citation type="submission" date="2019-11" db="EMBL/GenBank/DDBJ databases">
        <title>Whole genome sequence of Oryza granulata.</title>
        <authorList>
            <person name="Li W."/>
        </authorList>
    </citation>
    <scope>NUCLEOTIDE SEQUENCE [LARGE SCALE GENOMIC DNA]</scope>
    <source>
        <strain evidence="3">cv. Menghai</strain>
        <tissue evidence="2">Leaf</tissue>
    </source>
</reference>
<dbReference type="InterPro" id="IPR039266">
    <property type="entry name" value="EN-1/SPM"/>
</dbReference>
<feature type="region of interest" description="Disordered" evidence="1">
    <location>
        <begin position="1"/>
        <end position="20"/>
    </location>
</feature>
<evidence type="ECO:0000313" key="2">
    <source>
        <dbReference type="EMBL" id="KAF0900458.1"/>
    </source>
</evidence>
<keyword evidence="3" id="KW-1185">Reference proteome</keyword>
<feature type="region of interest" description="Disordered" evidence="1">
    <location>
        <begin position="49"/>
        <end position="68"/>
    </location>
</feature>